<evidence type="ECO:0000256" key="1">
    <source>
        <dbReference type="SAM" id="SignalP"/>
    </source>
</evidence>
<protein>
    <recommendedName>
        <fullName evidence="4">DUF19 domain-containing protein</fullName>
    </recommendedName>
</protein>
<dbReference type="PANTHER" id="PTHR36956">
    <property type="entry name" value="UTERINE LUMIN EXPRESSED/LOCAILIZED-RELATED"/>
    <property type="match status" value="1"/>
</dbReference>
<dbReference type="GeneID" id="9827402"/>
<dbReference type="RefSeq" id="XP_053584300.1">
    <property type="nucleotide sequence ID" value="XM_053729528.1"/>
</dbReference>
<feature type="chain" id="PRO_5025345634" description="DUF19 domain-containing protein" evidence="1">
    <location>
        <begin position="16"/>
        <end position="192"/>
    </location>
</feature>
<dbReference type="KEGG" id="crq:GCK72_012952"/>
<evidence type="ECO:0000313" key="2">
    <source>
        <dbReference type="EMBL" id="KAF1756499.1"/>
    </source>
</evidence>
<sequence length="192" mass="21929">MFFFLLILVPVAISGQETIAPTVLDQQCVEDFNEMLGCVKNRTVFSRIDDLGLNEEWMDRNLAAEIGKVISCSRLPKCSSAQIFYIFLQQVEWAIGFYYRELESCLGNGTLKEIKRICNSIPRPPSDEVDLSPCQGFFDPCLSEELVKQKTCTDAHLPNFQALSSALYTDCKALYQNAADWKQYSIYWYRSS</sequence>
<keyword evidence="1" id="KW-0732">Signal</keyword>
<feature type="signal peptide" evidence="1">
    <location>
        <begin position="1"/>
        <end position="15"/>
    </location>
</feature>
<dbReference type="Proteomes" id="UP000483820">
    <property type="component" value="Chromosome IV"/>
</dbReference>
<evidence type="ECO:0000313" key="3">
    <source>
        <dbReference type="Proteomes" id="UP000483820"/>
    </source>
</evidence>
<comment type="caution">
    <text evidence="2">The sequence shown here is derived from an EMBL/GenBank/DDBJ whole genome shotgun (WGS) entry which is preliminary data.</text>
</comment>
<reference evidence="2 3" key="1">
    <citation type="submission" date="2019-12" db="EMBL/GenBank/DDBJ databases">
        <title>Chromosome-level assembly of the Caenorhabditis remanei genome.</title>
        <authorList>
            <person name="Teterina A.A."/>
            <person name="Willis J.H."/>
            <person name="Phillips P.C."/>
        </authorList>
    </citation>
    <scope>NUCLEOTIDE SEQUENCE [LARGE SCALE GENOMIC DNA]</scope>
    <source>
        <strain evidence="2 3">PX506</strain>
        <tissue evidence="2">Whole organism</tissue>
    </source>
</reference>
<organism evidence="2 3">
    <name type="scientific">Caenorhabditis remanei</name>
    <name type="common">Caenorhabditis vulgaris</name>
    <dbReference type="NCBI Taxonomy" id="31234"/>
    <lineage>
        <taxon>Eukaryota</taxon>
        <taxon>Metazoa</taxon>
        <taxon>Ecdysozoa</taxon>
        <taxon>Nematoda</taxon>
        <taxon>Chromadorea</taxon>
        <taxon>Rhabditida</taxon>
        <taxon>Rhabditina</taxon>
        <taxon>Rhabditomorpha</taxon>
        <taxon>Rhabditoidea</taxon>
        <taxon>Rhabditidae</taxon>
        <taxon>Peloderinae</taxon>
        <taxon>Caenorhabditis</taxon>
    </lineage>
</organism>
<proteinExistence type="predicted"/>
<accession>A0A6A5GPV4</accession>
<dbReference type="PANTHER" id="PTHR36956:SF2">
    <property type="entry name" value="CPXV012 PROTEIN-RELATED"/>
    <property type="match status" value="1"/>
</dbReference>
<evidence type="ECO:0008006" key="4">
    <source>
        <dbReference type="Google" id="ProtNLM"/>
    </source>
</evidence>
<dbReference type="CTD" id="9827402"/>
<dbReference type="AlphaFoldDB" id="A0A6A5GPV4"/>
<name>A0A6A5GPV4_CAERE</name>
<dbReference type="EMBL" id="WUAV01000004">
    <property type="protein sequence ID" value="KAF1756499.1"/>
    <property type="molecule type" value="Genomic_DNA"/>
</dbReference>
<gene>
    <name evidence="2" type="ORF">GCK72_012952</name>
</gene>